<dbReference type="PROSITE" id="PS01124">
    <property type="entry name" value="HTH_ARAC_FAMILY_2"/>
    <property type="match status" value="1"/>
</dbReference>
<evidence type="ECO:0000256" key="3">
    <source>
        <dbReference type="ARBA" id="ARBA00023163"/>
    </source>
</evidence>
<comment type="caution">
    <text evidence="5">The sequence shown here is derived from an EMBL/GenBank/DDBJ whole genome shotgun (WGS) entry which is preliminary data.</text>
</comment>
<accession>A0A927CC39</accession>
<keyword evidence="1" id="KW-0805">Transcription regulation</keyword>
<dbReference type="InterPro" id="IPR018062">
    <property type="entry name" value="HTH_AraC-typ_CS"/>
</dbReference>
<gene>
    <name evidence="5" type="ORF">IDH45_25375</name>
</gene>
<evidence type="ECO:0000313" key="5">
    <source>
        <dbReference type="EMBL" id="MBD2865319.1"/>
    </source>
</evidence>
<dbReference type="AlphaFoldDB" id="A0A927CC39"/>
<dbReference type="SUPFAM" id="SSF46689">
    <property type="entry name" value="Homeodomain-like"/>
    <property type="match status" value="2"/>
</dbReference>
<evidence type="ECO:0000256" key="1">
    <source>
        <dbReference type="ARBA" id="ARBA00023015"/>
    </source>
</evidence>
<dbReference type="InterPro" id="IPR018060">
    <property type="entry name" value="HTH_AraC"/>
</dbReference>
<sequence length="282" mass="33007">MKARSAMFSFTRYSYRQDSCNESPVIHAHPQYEIGYIHSGSFSYMMGGRKIDIESGDLILLSGLTIHGVHARVHDMIGSKFVFDAQLAQIFSSSLLSYSPLEPFKTVNNARIRLGAEDREEFERILAQIDRFHRLHRQDQTQFNRMLVAFFDLLLFIGAQCGVAELERSSPSKEKERLVREVIEFIERHFADDLRLENMEAEFYTSKYHLSRIFREVTGLSIFEYLCHKRIEQAKWLLHEHACEHAVSDICYRVGYNHPAHFSRVFKKLVGMSPNQYRKMKQ</sequence>
<dbReference type="PROSITE" id="PS00041">
    <property type="entry name" value="HTH_ARAC_FAMILY_1"/>
    <property type="match status" value="1"/>
</dbReference>
<keyword evidence="3" id="KW-0804">Transcription</keyword>
<dbReference type="PANTHER" id="PTHR43280:SF28">
    <property type="entry name" value="HTH-TYPE TRANSCRIPTIONAL ACTIVATOR RHAS"/>
    <property type="match status" value="1"/>
</dbReference>
<organism evidence="5 6">
    <name type="scientific">Paenibacillus oceani</name>
    <dbReference type="NCBI Taxonomy" id="2772510"/>
    <lineage>
        <taxon>Bacteria</taxon>
        <taxon>Bacillati</taxon>
        <taxon>Bacillota</taxon>
        <taxon>Bacilli</taxon>
        <taxon>Bacillales</taxon>
        <taxon>Paenibacillaceae</taxon>
        <taxon>Paenibacillus</taxon>
    </lineage>
</organism>
<dbReference type="SUPFAM" id="SSF51215">
    <property type="entry name" value="Regulatory protein AraC"/>
    <property type="match status" value="1"/>
</dbReference>
<dbReference type="InterPro" id="IPR020449">
    <property type="entry name" value="Tscrpt_reg_AraC-type_HTH"/>
</dbReference>
<evidence type="ECO:0000259" key="4">
    <source>
        <dbReference type="PROSITE" id="PS01124"/>
    </source>
</evidence>
<dbReference type="InterPro" id="IPR009057">
    <property type="entry name" value="Homeodomain-like_sf"/>
</dbReference>
<keyword evidence="6" id="KW-1185">Reference proteome</keyword>
<dbReference type="EMBL" id="JACXJA010000041">
    <property type="protein sequence ID" value="MBD2865319.1"/>
    <property type="molecule type" value="Genomic_DNA"/>
</dbReference>
<evidence type="ECO:0000313" key="6">
    <source>
        <dbReference type="Proteomes" id="UP000639396"/>
    </source>
</evidence>
<protein>
    <submittedName>
        <fullName evidence="5">Helix-turn-helix transcriptional regulator</fullName>
    </submittedName>
</protein>
<feature type="domain" description="HTH araC/xylS-type" evidence="4">
    <location>
        <begin position="180"/>
        <end position="280"/>
    </location>
</feature>
<reference evidence="5" key="1">
    <citation type="submission" date="2020-09" db="EMBL/GenBank/DDBJ databases">
        <title>A novel bacterium of genus Paenibacillus, isolated from South China Sea.</title>
        <authorList>
            <person name="Huang H."/>
            <person name="Mo K."/>
            <person name="Hu Y."/>
        </authorList>
    </citation>
    <scope>NUCLEOTIDE SEQUENCE</scope>
    <source>
        <strain evidence="5">IB182363</strain>
    </source>
</reference>
<dbReference type="PRINTS" id="PR00032">
    <property type="entry name" value="HTHARAC"/>
</dbReference>
<dbReference type="SMART" id="SM00342">
    <property type="entry name" value="HTH_ARAC"/>
    <property type="match status" value="1"/>
</dbReference>
<dbReference type="Pfam" id="PF02311">
    <property type="entry name" value="AraC_binding"/>
    <property type="match status" value="1"/>
</dbReference>
<dbReference type="GO" id="GO:0003700">
    <property type="term" value="F:DNA-binding transcription factor activity"/>
    <property type="evidence" value="ECO:0007669"/>
    <property type="project" value="InterPro"/>
</dbReference>
<keyword evidence="2" id="KW-0238">DNA-binding</keyword>
<dbReference type="RefSeq" id="WP_190930942.1">
    <property type="nucleotide sequence ID" value="NZ_JACXJA010000041.1"/>
</dbReference>
<proteinExistence type="predicted"/>
<evidence type="ECO:0000256" key="2">
    <source>
        <dbReference type="ARBA" id="ARBA00023125"/>
    </source>
</evidence>
<dbReference type="Gene3D" id="2.60.120.10">
    <property type="entry name" value="Jelly Rolls"/>
    <property type="match status" value="1"/>
</dbReference>
<dbReference type="Gene3D" id="1.10.10.60">
    <property type="entry name" value="Homeodomain-like"/>
    <property type="match status" value="2"/>
</dbReference>
<dbReference type="InterPro" id="IPR037923">
    <property type="entry name" value="HTH-like"/>
</dbReference>
<dbReference type="PANTHER" id="PTHR43280">
    <property type="entry name" value="ARAC-FAMILY TRANSCRIPTIONAL REGULATOR"/>
    <property type="match status" value="1"/>
</dbReference>
<dbReference type="Pfam" id="PF12833">
    <property type="entry name" value="HTH_18"/>
    <property type="match status" value="1"/>
</dbReference>
<dbReference type="InterPro" id="IPR014710">
    <property type="entry name" value="RmlC-like_jellyroll"/>
</dbReference>
<dbReference type="GO" id="GO:0043565">
    <property type="term" value="F:sequence-specific DNA binding"/>
    <property type="evidence" value="ECO:0007669"/>
    <property type="project" value="InterPro"/>
</dbReference>
<dbReference type="InterPro" id="IPR003313">
    <property type="entry name" value="AraC-bd"/>
</dbReference>
<dbReference type="Proteomes" id="UP000639396">
    <property type="component" value="Unassembled WGS sequence"/>
</dbReference>
<name>A0A927CC39_9BACL</name>